<feature type="compositionally biased region" description="Basic and acidic residues" evidence="1">
    <location>
        <begin position="311"/>
        <end position="323"/>
    </location>
</feature>
<protein>
    <submittedName>
        <fullName evidence="2">Uncharacterized protein</fullName>
    </submittedName>
</protein>
<keyword evidence="3" id="KW-1185">Reference proteome</keyword>
<reference evidence="2" key="1">
    <citation type="journal article" date="2022" name="G3 (Bethesda)">
        <title>High quality genome of the basidiomycete yeast Dioszegia hungarica PDD-24b-2 isolated from cloud water.</title>
        <authorList>
            <person name="Jarrige D."/>
            <person name="Haridas S."/>
            <person name="Bleykasten-Grosshans C."/>
            <person name="Joly M."/>
            <person name="Nadalig T."/>
            <person name="Sancelme M."/>
            <person name="Vuilleumier S."/>
            <person name="Grigoriev I.V."/>
            <person name="Amato P."/>
            <person name="Bringel F."/>
        </authorList>
    </citation>
    <scope>NUCLEOTIDE SEQUENCE</scope>
    <source>
        <strain evidence="2">PDD-24b-2</strain>
    </source>
</reference>
<proteinExistence type="predicted"/>
<dbReference type="Proteomes" id="UP001164286">
    <property type="component" value="Unassembled WGS sequence"/>
</dbReference>
<dbReference type="RefSeq" id="XP_052942394.1">
    <property type="nucleotide sequence ID" value="XM_053088031.1"/>
</dbReference>
<evidence type="ECO:0000313" key="3">
    <source>
        <dbReference type="Proteomes" id="UP001164286"/>
    </source>
</evidence>
<dbReference type="EMBL" id="JAKWFO010000014">
    <property type="protein sequence ID" value="KAI9632617.1"/>
    <property type="molecule type" value="Genomic_DNA"/>
</dbReference>
<accession>A0AA38H2C1</accession>
<dbReference type="AlphaFoldDB" id="A0AA38H2C1"/>
<feature type="region of interest" description="Disordered" evidence="1">
    <location>
        <begin position="262"/>
        <end position="381"/>
    </location>
</feature>
<evidence type="ECO:0000256" key="1">
    <source>
        <dbReference type="SAM" id="MobiDB-lite"/>
    </source>
</evidence>
<comment type="caution">
    <text evidence="2">The sequence shown here is derived from an EMBL/GenBank/DDBJ whole genome shotgun (WGS) entry which is preliminary data.</text>
</comment>
<feature type="compositionally biased region" description="Acidic residues" evidence="1">
    <location>
        <begin position="289"/>
        <end position="303"/>
    </location>
</feature>
<feature type="compositionally biased region" description="Polar residues" evidence="1">
    <location>
        <begin position="337"/>
        <end position="365"/>
    </location>
</feature>
<dbReference type="GeneID" id="77727236"/>
<gene>
    <name evidence="2" type="ORF">MKK02DRAFT_30384</name>
</gene>
<sequence>MLSRRDAPLAPLLPRKALSLLGGNACIIHGEARRVVIASFYPNPERGPAGAPDIAKAIAARSLGGDGGRTCRGLARQYALKGSQKTHGEGSLCVSLGHAPYVASRPGFHASSRRSCFLSTSLLADAPNNYPTDLSNADSPQRRLPDFLYSFSRLHRGFSLFKRIIRHPPCTSTMPVSHWSDTTPGWSAGQPSRVAYPHDMSYDLPFIDEPRPSRIDPWVSENIDRTREGSLPWMNFHFPPTRSYPSISQAVLTDAVRAADHHGPVASAPDGSRVTGASAQGMERPDLTPDSDTDLDYDSDDPDWIAYMADTKTEQDPKLDYSRDTTSCGSELDPEEVSQSSPDPVSTPLSESPTANTSVPSTSIRRGQLRNADLRKKAKLRERQEVLMGRGVCRTSSSRARDMPLTLVDELIDLTDSAGHKDYKGYAIHQSRTPEGKRTYSFLDPNAALKVAKKIVPLLSLISLPRKASRLAQLNAMRAAVSRSSTSRSDVVTPTTLTAGSEPMRTRLPNASKADQLERNGRRLRNLARAYFILEARGIRRMRRVQSQRVPREFLDALVTQTDSANPQSAVPEYLGLVIHDTAASKHASEPILLDWRETVWTEGDGESVSLLRPWMEKYR</sequence>
<name>A0AA38H2C1_9TREE</name>
<organism evidence="2 3">
    <name type="scientific">Dioszegia hungarica</name>
    <dbReference type="NCBI Taxonomy" id="4972"/>
    <lineage>
        <taxon>Eukaryota</taxon>
        <taxon>Fungi</taxon>
        <taxon>Dikarya</taxon>
        <taxon>Basidiomycota</taxon>
        <taxon>Agaricomycotina</taxon>
        <taxon>Tremellomycetes</taxon>
        <taxon>Tremellales</taxon>
        <taxon>Bulleribasidiaceae</taxon>
        <taxon>Dioszegia</taxon>
    </lineage>
</organism>
<evidence type="ECO:0000313" key="2">
    <source>
        <dbReference type="EMBL" id="KAI9632617.1"/>
    </source>
</evidence>